<dbReference type="PROSITE" id="PS50990">
    <property type="entry name" value="PEPTIDASE_C39"/>
    <property type="match status" value="1"/>
</dbReference>
<dbReference type="EMBL" id="LCIB01000004">
    <property type="protein sequence ID" value="KKT47721.1"/>
    <property type="molecule type" value="Genomic_DNA"/>
</dbReference>
<evidence type="ECO:0000313" key="2">
    <source>
        <dbReference type="EMBL" id="KKT47721.1"/>
    </source>
</evidence>
<feature type="domain" description="Peptidase C39" evidence="1">
    <location>
        <begin position="11"/>
        <end position="153"/>
    </location>
</feature>
<evidence type="ECO:0000259" key="1">
    <source>
        <dbReference type="PROSITE" id="PS50990"/>
    </source>
</evidence>
<dbReference type="InterPro" id="IPR005074">
    <property type="entry name" value="Peptidase_C39"/>
</dbReference>
<dbReference type="GO" id="GO:0008233">
    <property type="term" value="F:peptidase activity"/>
    <property type="evidence" value="ECO:0007669"/>
    <property type="project" value="InterPro"/>
</dbReference>
<dbReference type="SUPFAM" id="SSF54001">
    <property type="entry name" value="Cysteine proteinases"/>
    <property type="match status" value="1"/>
</dbReference>
<comment type="caution">
    <text evidence="2">The sequence shown here is derived from an EMBL/GenBank/DDBJ whole genome shotgun (WGS) entry which is preliminary data.</text>
</comment>
<dbReference type="Pfam" id="PF03412">
    <property type="entry name" value="Peptidase_C39"/>
    <property type="match status" value="1"/>
</dbReference>
<dbReference type="InterPro" id="IPR038765">
    <property type="entry name" value="Papain-like_cys_pep_sf"/>
</dbReference>
<name>A0A0G1HKK0_9BACT</name>
<accession>A0A0G1HKK0</accession>
<reference evidence="2 3" key="1">
    <citation type="journal article" date="2015" name="Nature">
        <title>rRNA introns, odd ribosomes, and small enigmatic genomes across a large radiation of phyla.</title>
        <authorList>
            <person name="Brown C.T."/>
            <person name="Hug L.A."/>
            <person name="Thomas B.C."/>
            <person name="Sharon I."/>
            <person name="Castelle C.J."/>
            <person name="Singh A."/>
            <person name="Wilkins M.J."/>
            <person name="Williams K.H."/>
            <person name="Banfield J.F."/>
        </authorList>
    </citation>
    <scope>NUCLEOTIDE SEQUENCE [LARGE SCALE GENOMIC DNA]</scope>
</reference>
<gene>
    <name evidence="2" type="ORF">UW37_C0004G0012</name>
</gene>
<dbReference type="GO" id="GO:0016020">
    <property type="term" value="C:membrane"/>
    <property type="evidence" value="ECO:0007669"/>
    <property type="project" value="InterPro"/>
</dbReference>
<sequence>MGRSHVAPIQQPSNYTCGPAALKTALHIFGIHKSLESLIELCKTTRNGTTTKNLIRAISTFGFPVLAIEYATLTHLQSALKYSPNNVRAIMVSYLYDLDKKNRPHPDSGHWATVSSYLPSKNRIVLFDSASNSRKSYNWQEFRKRWKDYDWKRKKVGLRGHKFQLIRHWQPQLMFVFGKSVESLPKFSISTSKLFLPS</sequence>
<protein>
    <recommendedName>
        <fullName evidence="1">Peptidase C39 domain-containing protein</fullName>
    </recommendedName>
</protein>
<dbReference type="GO" id="GO:0006508">
    <property type="term" value="P:proteolysis"/>
    <property type="evidence" value="ECO:0007669"/>
    <property type="project" value="InterPro"/>
</dbReference>
<dbReference type="Proteomes" id="UP000034063">
    <property type="component" value="Unassembled WGS sequence"/>
</dbReference>
<dbReference type="AlphaFoldDB" id="A0A0G1HKK0"/>
<organism evidence="2 3">
    <name type="scientific">Candidatus Gottesmanbacteria bacterium GW2011_GWA2_44_17</name>
    <dbReference type="NCBI Taxonomy" id="1618444"/>
    <lineage>
        <taxon>Bacteria</taxon>
        <taxon>Candidatus Gottesmaniibacteriota</taxon>
    </lineage>
</organism>
<dbReference type="GO" id="GO:0005524">
    <property type="term" value="F:ATP binding"/>
    <property type="evidence" value="ECO:0007669"/>
    <property type="project" value="InterPro"/>
</dbReference>
<dbReference type="Gene3D" id="3.90.70.10">
    <property type="entry name" value="Cysteine proteinases"/>
    <property type="match status" value="1"/>
</dbReference>
<proteinExistence type="predicted"/>
<evidence type="ECO:0000313" key="3">
    <source>
        <dbReference type="Proteomes" id="UP000034063"/>
    </source>
</evidence>